<proteinExistence type="predicted"/>
<dbReference type="Proteomes" id="UP000184526">
    <property type="component" value="Unassembled WGS sequence"/>
</dbReference>
<accession>A0A1M5V669</accession>
<reference evidence="1 2" key="1">
    <citation type="submission" date="2016-11" db="EMBL/GenBank/DDBJ databases">
        <authorList>
            <person name="Jaros S."/>
            <person name="Januszkiewicz K."/>
            <person name="Wedrychowicz H."/>
        </authorList>
    </citation>
    <scope>NUCLEOTIDE SEQUENCE [LARGE SCALE GENOMIC DNA]</scope>
    <source>
        <strain evidence="1 2">DSM 3089</strain>
    </source>
</reference>
<sequence>MLKDCLQVFKKLYEEKGEALITDNYILSEGTYILVDDDGNIENVLEVSKKNFDRIAASDFIVIDYLSKLIDMNKPIDGRKVIHSNNYLSFWVKKESLTVDNKGERKLTNNIIEDYYKILSDPKIKYKKGKALTLYEDIGNQIGEPPKEQILKCETWIKNNIFSILEKLKIKEDKSYLKIFFKTDVEEYERENKRYIVPNIYNSTDYNVDKDNIIYGLPNDNMGLNSKKPYLENKTRVNSIPYLISTEEVNLQKKFIDYLYNEACNRKTNIYINEENIKACESNEAPEEAFKGYFLRIKKGKELEIHEFDTIADYNPKIIDLNINQVIPVKDFLNSKIEYKLQYGSVNLLKELKAIINTVFFSGMLLSHYFTEEKDIRVRDERLKKEILEYRDGFFQWFHKGNSSIIKSQFKVNSLEIIKNSLKCNDNKLRIIEKFNLRSAILNYLEGREEMGDKLRTIHDSLRGKINEDNTSSISNDDEYYFAVGQLVSYLISLNKGSKKTHSLINPILNCKSDDKLKKEVCRMFKKYSYDINQNNRRFNNLNAMIISYEPENKISNEETIIAGYLYSNLIYEKKESN</sequence>
<dbReference type="RefSeq" id="WP_072830918.1">
    <property type="nucleotide sequence ID" value="NZ_FQXP01000004.1"/>
</dbReference>
<gene>
    <name evidence="1" type="ORF">SAMN02745196_01131</name>
</gene>
<evidence type="ECO:0000313" key="1">
    <source>
        <dbReference type="EMBL" id="SHH70759.1"/>
    </source>
</evidence>
<name>A0A1M5V669_9CLOT</name>
<evidence type="ECO:0000313" key="2">
    <source>
        <dbReference type="Proteomes" id="UP000184526"/>
    </source>
</evidence>
<dbReference type="STRING" id="1121306.SAMN02745196_01131"/>
<keyword evidence="2" id="KW-1185">Reference proteome</keyword>
<dbReference type="AlphaFoldDB" id="A0A1M5V669"/>
<dbReference type="EMBL" id="FQXP01000004">
    <property type="protein sequence ID" value="SHH70759.1"/>
    <property type="molecule type" value="Genomic_DNA"/>
</dbReference>
<organism evidence="1 2">
    <name type="scientific">Clostridium collagenovorans DSM 3089</name>
    <dbReference type="NCBI Taxonomy" id="1121306"/>
    <lineage>
        <taxon>Bacteria</taxon>
        <taxon>Bacillati</taxon>
        <taxon>Bacillota</taxon>
        <taxon>Clostridia</taxon>
        <taxon>Eubacteriales</taxon>
        <taxon>Clostridiaceae</taxon>
        <taxon>Clostridium</taxon>
    </lineage>
</organism>
<protein>
    <submittedName>
        <fullName evidence="1">CRISPR-associated protein Csh1</fullName>
    </submittedName>
</protein>